<feature type="transmembrane region" description="Helical" evidence="3">
    <location>
        <begin position="448"/>
        <end position="468"/>
    </location>
</feature>
<organism evidence="5 6">
    <name type="scientific">Adineta ricciae</name>
    <name type="common">Rotifer</name>
    <dbReference type="NCBI Taxonomy" id="249248"/>
    <lineage>
        <taxon>Eukaryota</taxon>
        <taxon>Metazoa</taxon>
        <taxon>Spiralia</taxon>
        <taxon>Gnathifera</taxon>
        <taxon>Rotifera</taxon>
        <taxon>Eurotatoria</taxon>
        <taxon>Bdelloidea</taxon>
        <taxon>Adinetida</taxon>
        <taxon>Adinetidae</taxon>
        <taxon>Adineta</taxon>
    </lineage>
</organism>
<keyword evidence="6" id="KW-1185">Reference proteome</keyword>
<evidence type="ECO:0000313" key="6">
    <source>
        <dbReference type="Proteomes" id="UP000663828"/>
    </source>
</evidence>
<keyword evidence="3" id="KW-0472">Membrane</keyword>
<evidence type="ECO:0000259" key="4">
    <source>
        <dbReference type="Pfam" id="PF04389"/>
    </source>
</evidence>
<comment type="cofactor">
    <cofactor evidence="1">
        <name>Zn(2+)</name>
        <dbReference type="ChEBI" id="CHEBI:29105"/>
    </cofactor>
</comment>
<comment type="similarity">
    <text evidence="2">Belongs to the peptidase M28 family. M28B subfamily.</text>
</comment>
<keyword evidence="3" id="KW-0812">Transmembrane</keyword>
<feature type="transmembrane region" description="Helical" evidence="3">
    <location>
        <begin position="555"/>
        <end position="578"/>
    </location>
</feature>
<dbReference type="Gene3D" id="3.40.630.10">
    <property type="entry name" value="Zn peptidases"/>
    <property type="match status" value="1"/>
</dbReference>
<dbReference type="InterPro" id="IPR045175">
    <property type="entry name" value="M28_fam"/>
</dbReference>
<proteinExistence type="inferred from homology"/>
<name>A0A814DRB8_ADIRI</name>
<dbReference type="GO" id="GO:0008235">
    <property type="term" value="F:metalloexopeptidase activity"/>
    <property type="evidence" value="ECO:0007669"/>
    <property type="project" value="InterPro"/>
</dbReference>
<dbReference type="SUPFAM" id="SSF53187">
    <property type="entry name" value="Zn-dependent exopeptidases"/>
    <property type="match status" value="1"/>
</dbReference>
<evidence type="ECO:0000256" key="3">
    <source>
        <dbReference type="SAM" id="Phobius"/>
    </source>
</evidence>
<feature type="transmembrane region" description="Helical" evidence="3">
    <location>
        <begin position="530"/>
        <end position="548"/>
    </location>
</feature>
<evidence type="ECO:0000313" key="5">
    <source>
        <dbReference type="EMBL" id="CAF0959204.1"/>
    </source>
</evidence>
<feature type="transmembrane region" description="Helical" evidence="3">
    <location>
        <begin position="662"/>
        <end position="681"/>
    </location>
</feature>
<dbReference type="Pfam" id="PF04389">
    <property type="entry name" value="Peptidase_M28"/>
    <property type="match status" value="1"/>
</dbReference>
<feature type="transmembrane region" description="Helical" evidence="3">
    <location>
        <begin position="45"/>
        <end position="68"/>
    </location>
</feature>
<keyword evidence="3" id="KW-1133">Transmembrane helix</keyword>
<dbReference type="PANTHER" id="PTHR12147:SF26">
    <property type="entry name" value="PEPTIDASE M28 DOMAIN-CONTAINING PROTEIN"/>
    <property type="match status" value="1"/>
</dbReference>
<dbReference type="EMBL" id="CAJNOR010000602">
    <property type="protein sequence ID" value="CAF0959204.1"/>
    <property type="molecule type" value="Genomic_DNA"/>
</dbReference>
<feature type="transmembrane region" description="Helical" evidence="3">
    <location>
        <begin position="475"/>
        <end position="495"/>
    </location>
</feature>
<dbReference type="InterPro" id="IPR007484">
    <property type="entry name" value="Peptidase_M28"/>
</dbReference>
<dbReference type="AlphaFoldDB" id="A0A814DRB8"/>
<feature type="transmembrane region" description="Helical" evidence="3">
    <location>
        <begin position="590"/>
        <end position="614"/>
    </location>
</feature>
<protein>
    <recommendedName>
        <fullName evidence="4">Peptidase M28 domain-containing protein</fullName>
    </recommendedName>
</protein>
<feature type="transmembrane region" description="Helical" evidence="3">
    <location>
        <begin position="384"/>
        <end position="403"/>
    </location>
</feature>
<feature type="domain" description="Peptidase M28" evidence="4">
    <location>
        <begin position="149"/>
        <end position="338"/>
    </location>
</feature>
<sequence>MNQTIENISLIPVDATKYEDHEEVLSINKNSYRRIFHSKMHLKQFILWIVMFICLMIISGPLALYVSYAVPTVKLRSVSHDQFSEQRALDYLNNLTQFGSRVRNTRGNFQARDYLISELRRIDSRNKRHLWFQIELQNFTDAKENLLQNVLVRVSNASKMKKHMPSLMLSAHYDSVEFSPGACDDGTGVVTILELLSNLVHDSTITFSTMDLIVLFTNAEESGLVGAKAFANHHRWQSDIRFFINVDSMSCNEVAFLMEMTQSQLAIDYSRVARPRANVINELIPLLSLWGTDFDALHSNHTRSGFDIGFLLDGYTYHTPLDQPIRIKQGIVQDLGDNLGILIRNLFQKGNVSLSGNMTDTDLLIYFDVLSRYLIIYKQSTSILIQKILIILTITISILLIVCDHMRHRKERTRLCNDRQCIYFYFKYPFCVRIVSIIMYFITNIISIIAGFVISIVFAWIMSIIRSIGWNGNAVLAMILFSLPYLIGFFLGGWLGDRCLRFLLRKVPRNISEVNGKHVTNVHFNFEQNLSILLIYCLLMIISVSFNLRTLYFILIWTIFICPIYLCVMIIECIFHWKPTQSTLLKHKSYWLYLPLIVSFFPLMHTIGTSNYLIRLLSPTIMKIFTYKLLFKANLAMSGFALVPTLFTTLNLASITQRIRCFSWILLILFASFLLTCFITINRQPFDKDHPHVLHVNHTSTSIYRVANLTNVPMIVPLQSQSALIAIAAFYGRALSPILDRFSAEKNYELQNKTCRYPIYCTFNDTFNRTMSIKQIRIASVDKSLMAYKIIIQHVLSYNIHISSTSDVQLTIWNRFHLPRTETIIDVTLNSSGTRLVQLDINIRRCDISDSPFLVSLTQFMSDRVVMGGGNCSAINDYATLTIDGT</sequence>
<dbReference type="GO" id="GO:0006508">
    <property type="term" value="P:proteolysis"/>
    <property type="evidence" value="ECO:0007669"/>
    <property type="project" value="InterPro"/>
</dbReference>
<feature type="transmembrane region" description="Helical" evidence="3">
    <location>
        <begin position="635"/>
        <end position="656"/>
    </location>
</feature>
<gene>
    <name evidence="5" type="ORF">XAT740_LOCUS11086</name>
</gene>
<evidence type="ECO:0000256" key="2">
    <source>
        <dbReference type="ARBA" id="ARBA00005634"/>
    </source>
</evidence>
<dbReference type="Proteomes" id="UP000663828">
    <property type="component" value="Unassembled WGS sequence"/>
</dbReference>
<reference evidence="5" key="1">
    <citation type="submission" date="2021-02" db="EMBL/GenBank/DDBJ databases">
        <authorList>
            <person name="Nowell W R."/>
        </authorList>
    </citation>
    <scope>NUCLEOTIDE SEQUENCE</scope>
</reference>
<accession>A0A814DRB8</accession>
<comment type="caution">
    <text evidence="5">The sequence shown here is derived from an EMBL/GenBank/DDBJ whole genome shotgun (WGS) entry which is preliminary data.</text>
</comment>
<evidence type="ECO:0000256" key="1">
    <source>
        <dbReference type="ARBA" id="ARBA00001947"/>
    </source>
</evidence>
<dbReference type="PANTHER" id="PTHR12147">
    <property type="entry name" value="METALLOPEPTIDASE M28 FAMILY MEMBER"/>
    <property type="match status" value="1"/>
</dbReference>